<dbReference type="HOGENOM" id="CLU_1482646_0_0_1"/>
<gene>
    <name evidence="1" type="ORF">FOPG_19117</name>
</gene>
<dbReference type="EMBL" id="JH659253">
    <property type="protein sequence ID" value="EXL64628.1"/>
    <property type="molecule type" value="Genomic_DNA"/>
</dbReference>
<reference evidence="1" key="2">
    <citation type="submission" date="2012-05" db="EMBL/GenBank/DDBJ databases">
        <title>The Genome Annotation of Fusarium oxysporum PHW808.</title>
        <authorList>
            <consortium name="The Broad Institute Genomics Platform"/>
            <person name="Ma L.-J."/>
            <person name="Corby-Kistler H."/>
            <person name="Broz K."/>
            <person name="Gale L.R."/>
            <person name="Jonkers W."/>
            <person name="O'Donnell K."/>
            <person name="Ploetz R."/>
            <person name="Steinberg C."/>
            <person name="Schwartz D.C."/>
            <person name="VanEtten H."/>
            <person name="Zhou S."/>
            <person name="Young S.K."/>
            <person name="Zeng Q."/>
            <person name="Gargeya S."/>
            <person name="Fitzgerald M."/>
            <person name="Abouelleil A."/>
            <person name="Alvarado L."/>
            <person name="Chapman S.B."/>
            <person name="Gainer-Dewar J."/>
            <person name="Goldberg J."/>
            <person name="Griggs A."/>
            <person name="Gujja S."/>
            <person name="Hansen M."/>
            <person name="Howarth C."/>
            <person name="Imamovic A."/>
            <person name="Ireland A."/>
            <person name="Larimer J."/>
            <person name="McCowan C."/>
            <person name="Murphy C."/>
            <person name="Pearson M."/>
            <person name="Poon T.W."/>
            <person name="Priest M."/>
            <person name="Roberts A."/>
            <person name="Saif S."/>
            <person name="Shea T."/>
            <person name="Sykes S."/>
            <person name="Wortman J."/>
            <person name="Nusbaum C."/>
            <person name="Birren B."/>
        </authorList>
    </citation>
    <scope>NUCLEOTIDE SEQUENCE</scope>
    <source>
        <strain evidence="1">54008</strain>
    </source>
</reference>
<dbReference type="Proteomes" id="UP000030676">
    <property type="component" value="Unassembled WGS sequence"/>
</dbReference>
<evidence type="ECO:0000313" key="1">
    <source>
        <dbReference type="EMBL" id="EXL64628.1"/>
    </source>
</evidence>
<dbReference type="AlphaFoldDB" id="X0GMW3"/>
<name>X0GMW3_FUSOX</name>
<organism evidence="1">
    <name type="scientific">Fusarium oxysporum f. sp. conglutinans race 2 54008</name>
    <dbReference type="NCBI Taxonomy" id="1089457"/>
    <lineage>
        <taxon>Eukaryota</taxon>
        <taxon>Fungi</taxon>
        <taxon>Dikarya</taxon>
        <taxon>Ascomycota</taxon>
        <taxon>Pezizomycotina</taxon>
        <taxon>Sordariomycetes</taxon>
        <taxon>Hypocreomycetidae</taxon>
        <taxon>Hypocreales</taxon>
        <taxon>Nectriaceae</taxon>
        <taxon>Fusarium</taxon>
        <taxon>Fusarium oxysporum species complex</taxon>
    </lineage>
</organism>
<reference evidence="1" key="1">
    <citation type="submission" date="2011-11" db="EMBL/GenBank/DDBJ databases">
        <title>The Genome Sequence of Fusarium oxysporum PHW808.</title>
        <authorList>
            <consortium name="The Broad Institute Genome Sequencing Platform"/>
            <person name="Ma L.-J."/>
            <person name="Gale L.R."/>
            <person name="Schwartz D.C."/>
            <person name="Zhou S."/>
            <person name="Corby-Kistler H."/>
            <person name="Young S.K."/>
            <person name="Zeng Q."/>
            <person name="Gargeya S."/>
            <person name="Fitzgerald M."/>
            <person name="Haas B."/>
            <person name="Abouelleil A."/>
            <person name="Alvarado L."/>
            <person name="Arachchi H.M."/>
            <person name="Berlin A."/>
            <person name="Brown A."/>
            <person name="Chapman S.B."/>
            <person name="Chen Z."/>
            <person name="Dunbar C."/>
            <person name="Freedman E."/>
            <person name="Gearin G."/>
            <person name="Goldberg J."/>
            <person name="Griggs A."/>
            <person name="Gujja S."/>
            <person name="Heiman D."/>
            <person name="Howarth C."/>
            <person name="Larson L."/>
            <person name="Lui A."/>
            <person name="MacDonald P.J.P."/>
            <person name="Montmayeur A."/>
            <person name="Murphy C."/>
            <person name="Neiman D."/>
            <person name="Pearson M."/>
            <person name="Priest M."/>
            <person name="Roberts A."/>
            <person name="Saif S."/>
            <person name="Shea T."/>
            <person name="Shenoy N."/>
            <person name="Sisk P."/>
            <person name="Stolte C."/>
            <person name="Sykes S."/>
            <person name="Wortman J."/>
            <person name="Nusbaum C."/>
            <person name="Birren B."/>
        </authorList>
    </citation>
    <scope>NUCLEOTIDE SEQUENCE [LARGE SCALE GENOMIC DNA]</scope>
    <source>
        <strain evidence="1">54008</strain>
    </source>
</reference>
<sequence>MAASHSRLEPCSAIYRYVVLSTYHLLAYQLYEFASEADEVATHLKTRHGDIKPEHRQNLVQDAQQIPNMLRNQDELHDLRYPAAAIKPIRHPAPPKPDGLECRHVQKIQKHCADEHQWTNPRGRGRLQPGCHMSAHESPWEEGVICQRFFPSRAGSRWFQM</sequence>
<accession>X0GMW3</accession>
<dbReference type="OrthoDB" id="5150763at2759"/>
<protein>
    <submittedName>
        <fullName evidence="1">Uncharacterized protein</fullName>
    </submittedName>
</protein>
<proteinExistence type="predicted"/>